<accession>A0A1F8CUN9</accession>
<dbReference type="InterPro" id="IPR000653">
    <property type="entry name" value="DegT/StrS_aminotransferase"/>
</dbReference>
<dbReference type="PANTHER" id="PTHR30244">
    <property type="entry name" value="TRANSAMINASE"/>
    <property type="match status" value="1"/>
</dbReference>
<dbReference type="Gene3D" id="3.90.1150.10">
    <property type="entry name" value="Aspartate Aminotransferase, domain 1"/>
    <property type="match status" value="1"/>
</dbReference>
<evidence type="ECO:0000313" key="3">
    <source>
        <dbReference type="EMBL" id="OGM79285.1"/>
    </source>
</evidence>
<dbReference type="CDD" id="cd02440">
    <property type="entry name" value="AdoMet_MTases"/>
    <property type="match status" value="1"/>
</dbReference>
<organism evidence="3 4">
    <name type="scientific">Candidatus Woesebacteria bacterium RIFOXYB1_FULL_38_16</name>
    <dbReference type="NCBI Taxonomy" id="1802538"/>
    <lineage>
        <taxon>Bacteria</taxon>
        <taxon>Candidatus Woeseibacteriota</taxon>
    </lineage>
</organism>
<dbReference type="SUPFAM" id="SSF53335">
    <property type="entry name" value="S-adenosyl-L-methionine-dependent methyltransferases"/>
    <property type="match status" value="1"/>
</dbReference>
<dbReference type="Proteomes" id="UP000178999">
    <property type="component" value="Unassembled WGS sequence"/>
</dbReference>
<reference evidence="3 4" key="1">
    <citation type="journal article" date="2016" name="Nat. Commun.">
        <title>Thousands of microbial genomes shed light on interconnected biogeochemical processes in an aquifer system.</title>
        <authorList>
            <person name="Anantharaman K."/>
            <person name="Brown C.T."/>
            <person name="Hug L.A."/>
            <person name="Sharon I."/>
            <person name="Castelle C.J."/>
            <person name="Probst A.J."/>
            <person name="Thomas B.C."/>
            <person name="Singh A."/>
            <person name="Wilkins M.J."/>
            <person name="Karaoz U."/>
            <person name="Brodie E.L."/>
            <person name="Williams K.H."/>
            <person name="Hubbard S.S."/>
            <person name="Banfield J.F."/>
        </authorList>
    </citation>
    <scope>NUCLEOTIDE SEQUENCE [LARGE SCALE GENOMIC DNA]</scope>
</reference>
<dbReference type="PANTHER" id="PTHR30244:SF34">
    <property type="entry name" value="DTDP-4-AMINO-4,6-DIDEOXYGALACTOSE TRANSAMINASE"/>
    <property type="match status" value="1"/>
</dbReference>
<keyword evidence="1" id="KW-0663">Pyridoxal phosphate</keyword>
<evidence type="ECO:0000256" key="1">
    <source>
        <dbReference type="RuleBase" id="RU004508"/>
    </source>
</evidence>
<sequence length="619" mass="71257">MKIPQIDPFIGDEEYKAIKQCFVDKWITEGPRTKLLEEKLLGLIGAKYGVFAPNGTLSLYLALKAVGIGDGDEVIVPDFTFIASATSVIMAGAKPVFVDVNKDNFQIDVSLLKKLLNKHTKAIMPVHMYGTMCDMESVCGFAKENGLLVIEDAAQAIGVKYKGKHAGNWGDVGSFSFFADKTITMGEGGFVTTNNSEVYDKLLYLRNQGRKERGTFIHPEIGYNFRITDFHSAIGLVQFGKLPEIIKRKKIILGWYKEKLKGIEEVTMFRPFTGYDWIPFRVGLLANQAHQLMGYMESKGIQTRSFFYPLHKQPAFKEVISHLIKDSDFPNTCYAYDHGVCLPTYPTLTEDKVEYICSTIRSFYKERRDIFYKYYDNMFADKDYTKETKFIWEMTKTYGVGEVKKVLEIGAGTGNHTKEILKRDIEELFAVDIDPEMVVRLKKKLGLKRNLKIVEGEVDQLREKNFDLTLAMFNVVTYIDSEKQLKQFFSQVYSRLKPGGIFVFDVWNGVAAIKDPPKEKESKYKNVNETIKVKILPETDFTLQKVRLRYMFEIFKDNEIVTEGEYLLTQFLWMPRQLDLILKRVGFEKITTRSLNDLDKRSDSFDWKVVYVVQKPLKK</sequence>
<dbReference type="SUPFAM" id="SSF53383">
    <property type="entry name" value="PLP-dependent transferases"/>
    <property type="match status" value="1"/>
</dbReference>
<proteinExistence type="inferred from homology"/>
<dbReference type="Pfam" id="PF13649">
    <property type="entry name" value="Methyltransf_25"/>
    <property type="match status" value="1"/>
</dbReference>
<dbReference type="STRING" id="1802538.A2382_00680"/>
<dbReference type="InterPro" id="IPR029063">
    <property type="entry name" value="SAM-dependent_MTases_sf"/>
</dbReference>
<dbReference type="Gene3D" id="3.40.640.10">
    <property type="entry name" value="Type I PLP-dependent aspartate aminotransferase-like (Major domain)"/>
    <property type="match status" value="1"/>
</dbReference>
<feature type="domain" description="Methyltransferase" evidence="2">
    <location>
        <begin position="406"/>
        <end position="500"/>
    </location>
</feature>
<dbReference type="GO" id="GO:0008483">
    <property type="term" value="F:transaminase activity"/>
    <property type="evidence" value="ECO:0007669"/>
    <property type="project" value="TreeGrafter"/>
</dbReference>
<name>A0A1F8CUN9_9BACT</name>
<dbReference type="CDD" id="cd00616">
    <property type="entry name" value="AHBA_syn"/>
    <property type="match status" value="1"/>
</dbReference>
<dbReference type="InterPro" id="IPR015422">
    <property type="entry name" value="PyrdxlP-dep_Trfase_small"/>
</dbReference>
<dbReference type="GO" id="GO:0030170">
    <property type="term" value="F:pyridoxal phosphate binding"/>
    <property type="evidence" value="ECO:0007669"/>
    <property type="project" value="TreeGrafter"/>
</dbReference>
<dbReference type="GO" id="GO:0000271">
    <property type="term" value="P:polysaccharide biosynthetic process"/>
    <property type="evidence" value="ECO:0007669"/>
    <property type="project" value="TreeGrafter"/>
</dbReference>
<comment type="caution">
    <text evidence="3">The sequence shown here is derived from an EMBL/GenBank/DDBJ whole genome shotgun (WGS) entry which is preliminary data.</text>
</comment>
<dbReference type="InterPro" id="IPR015424">
    <property type="entry name" value="PyrdxlP-dep_Trfase"/>
</dbReference>
<dbReference type="Gene3D" id="3.40.50.150">
    <property type="entry name" value="Vaccinia Virus protein VP39"/>
    <property type="match status" value="1"/>
</dbReference>
<dbReference type="Gene3D" id="2.20.130.10">
    <property type="entry name" value="CAC2371-like domains"/>
    <property type="match status" value="1"/>
</dbReference>
<comment type="similarity">
    <text evidence="1">Belongs to the DegT/DnrJ/EryC1 family.</text>
</comment>
<dbReference type="AlphaFoldDB" id="A0A1F8CUN9"/>
<dbReference type="Pfam" id="PF01041">
    <property type="entry name" value="DegT_DnrJ_EryC1"/>
    <property type="match status" value="1"/>
</dbReference>
<protein>
    <recommendedName>
        <fullName evidence="2">Methyltransferase domain-containing protein</fullName>
    </recommendedName>
</protein>
<dbReference type="InterPro" id="IPR015421">
    <property type="entry name" value="PyrdxlP-dep_Trfase_major"/>
</dbReference>
<dbReference type="EMBL" id="MGHY01000018">
    <property type="protein sequence ID" value="OGM79285.1"/>
    <property type="molecule type" value="Genomic_DNA"/>
</dbReference>
<dbReference type="InterPro" id="IPR041698">
    <property type="entry name" value="Methyltransf_25"/>
</dbReference>
<evidence type="ECO:0000259" key="2">
    <source>
        <dbReference type="Pfam" id="PF13649"/>
    </source>
</evidence>
<gene>
    <name evidence="3" type="ORF">A2382_00680</name>
</gene>
<evidence type="ECO:0000313" key="4">
    <source>
        <dbReference type="Proteomes" id="UP000178999"/>
    </source>
</evidence>